<proteinExistence type="inferred from homology"/>
<dbReference type="SUPFAM" id="SSF81383">
    <property type="entry name" value="F-box domain"/>
    <property type="match status" value="1"/>
</dbReference>
<dbReference type="PANTHER" id="PTHR13318:SF105">
    <property type="entry name" value="F-BOX_LRR-REPEAT PROTEIN 3"/>
    <property type="match status" value="1"/>
</dbReference>
<dbReference type="FunFam" id="3.80.10.10:FF:000276">
    <property type="entry name" value="F-box/LRR-repeat protein 3"/>
    <property type="match status" value="1"/>
</dbReference>
<dbReference type="InterPro" id="IPR032675">
    <property type="entry name" value="LRR_dom_sf"/>
</dbReference>
<dbReference type="GO" id="GO:0019005">
    <property type="term" value="C:SCF ubiquitin ligase complex"/>
    <property type="evidence" value="ECO:0007669"/>
    <property type="project" value="TreeGrafter"/>
</dbReference>
<evidence type="ECO:0000313" key="3">
    <source>
        <dbReference type="EMBL" id="KAK4783284.1"/>
    </source>
</evidence>
<dbReference type="PANTHER" id="PTHR13318">
    <property type="entry name" value="PARTNER OF PAIRED, ISOFORM B-RELATED"/>
    <property type="match status" value="1"/>
</dbReference>
<evidence type="ECO:0000313" key="4">
    <source>
        <dbReference type="Proteomes" id="UP001346149"/>
    </source>
</evidence>
<dbReference type="Pfam" id="PF01187">
    <property type="entry name" value="MIF"/>
    <property type="match status" value="1"/>
</dbReference>
<evidence type="ECO:0000256" key="1">
    <source>
        <dbReference type="ARBA" id="ARBA00005851"/>
    </source>
</evidence>
<dbReference type="Pfam" id="PF13516">
    <property type="entry name" value="LRR_6"/>
    <property type="match status" value="2"/>
</dbReference>
<dbReference type="InterPro" id="IPR036047">
    <property type="entry name" value="F-box-like_dom_sf"/>
</dbReference>
<dbReference type="SUPFAM" id="SSF55331">
    <property type="entry name" value="Tautomerase/MIF"/>
    <property type="match status" value="1"/>
</dbReference>
<dbReference type="InterPro" id="IPR006553">
    <property type="entry name" value="Leu-rich_rpt_Cys-con_subtyp"/>
</dbReference>
<dbReference type="AlphaFoldDB" id="A0AAN7LFH4"/>
<reference evidence="3 4" key="1">
    <citation type="journal article" date="2023" name="Hortic Res">
        <title>Pangenome of water caltrop reveals structural variations and asymmetric subgenome divergence after allopolyploidization.</title>
        <authorList>
            <person name="Zhang X."/>
            <person name="Chen Y."/>
            <person name="Wang L."/>
            <person name="Yuan Y."/>
            <person name="Fang M."/>
            <person name="Shi L."/>
            <person name="Lu R."/>
            <person name="Comes H.P."/>
            <person name="Ma Y."/>
            <person name="Chen Y."/>
            <person name="Huang G."/>
            <person name="Zhou Y."/>
            <person name="Zheng Z."/>
            <person name="Qiu Y."/>
        </authorList>
    </citation>
    <scope>NUCLEOTIDE SEQUENCE [LARGE SCALE GENOMIC DNA]</scope>
    <source>
        <strain evidence="3">F231</strain>
    </source>
</reference>
<dbReference type="InterPro" id="IPR001398">
    <property type="entry name" value="Macrophage_inhib_fac"/>
</dbReference>
<dbReference type="Gene3D" id="3.30.429.10">
    <property type="entry name" value="Macrophage Migration Inhibitory Factor"/>
    <property type="match status" value="1"/>
</dbReference>
<dbReference type="InterPro" id="IPR001611">
    <property type="entry name" value="Leu-rich_rpt"/>
</dbReference>
<feature type="domain" description="F-box/LRR-repeat protein 15-like leucin rich repeat" evidence="2">
    <location>
        <begin position="332"/>
        <end position="536"/>
    </location>
</feature>
<comment type="caution">
    <text evidence="3">The sequence shown here is derived from an EMBL/GenBank/DDBJ whole genome shotgun (WGS) entry which is preliminary data.</text>
</comment>
<dbReference type="EMBL" id="JAXQNO010000015">
    <property type="protein sequence ID" value="KAK4783284.1"/>
    <property type="molecule type" value="Genomic_DNA"/>
</dbReference>
<dbReference type="InterPro" id="IPR057207">
    <property type="entry name" value="FBXL15_LRR"/>
</dbReference>
<accession>A0AAN7LFH4</accession>
<feature type="domain" description="F-box/LRR-repeat protein 15-like leucin rich repeat" evidence="2">
    <location>
        <begin position="106"/>
        <end position="277"/>
    </location>
</feature>
<gene>
    <name evidence="3" type="ORF">SAY86_007658</name>
</gene>
<organism evidence="3 4">
    <name type="scientific">Trapa natans</name>
    <name type="common">Water chestnut</name>
    <dbReference type="NCBI Taxonomy" id="22666"/>
    <lineage>
        <taxon>Eukaryota</taxon>
        <taxon>Viridiplantae</taxon>
        <taxon>Streptophyta</taxon>
        <taxon>Embryophyta</taxon>
        <taxon>Tracheophyta</taxon>
        <taxon>Spermatophyta</taxon>
        <taxon>Magnoliopsida</taxon>
        <taxon>eudicotyledons</taxon>
        <taxon>Gunneridae</taxon>
        <taxon>Pentapetalae</taxon>
        <taxon>rosids</taxon>
        <taxon>malvids</taxon>
        <taxon>Myrtales</taxon>
        <taxon>Lythraceae</taxon>
        <taxon>Trapa</taxon>
    </lineage>
</organism>
<dbReference type="SMART" id="SM00367">
    <property type="entry name" value="LRR_CC"/>
    <property type="match status" value="16"/>
</dbReference>
<evidence type="ECO:0000259" key="2">
    <source>
        <dbReference type="Pfam" id="PF25372"/>
    </source>
</evidence>
<protein>
    <recommendedName>
        <fullName evidence="2">F-box/LRR-repeat protein 15-like leucin rich repeat domain-containing protein</fullName>
    </recommendedName>
</protein>
<dbReference type="InterPro" id="IPR014347">
    <property type="entry name" value="Tautomerase/MIF_sf"/>
</dbReference>
<dbReference type="Pfam" id="PF25372">
    <property type="entry name" value="DUF7885"/>
    <property type="match status" value="2"/>
</dbReference>
<dbReference type="Gene3D" id="3.80.10.10">
    <property type="entry name" value="Ribonuclease Inhibitor"/>
    <property type="match status" value="3"/>
</dbReference>
<name>A0AAN7LFH4_TRANT</name>
<comment type="similarity">
    <text evidence="1">Belongs to the MIF family.</text>
</comment>
<keyword evidence="4" id="KW-1185">Reference proteome</keyword>
<dbReference type="GO" id="GO:0031146">
    <property type="term" value="P:SCF-dependent proteasomal ubiquitin-dependent protein catabolic process"/>
    <property type="evidence" value="ECO:0007669"/>
    <property type="project" value="TreeGrafter"/>
</dbReference>
<sequence>MKKQKTADFGQEHSPELHHNLFETLSEEIIFTILDFLGDNPLDKKSFSLVCKCFYSIEASHRRALRPLRTEHLPKILSRYPNTVRLDLTLCPRVTDTSLAAISSSSCGPSLRSIDLSRSRFFTAGGLSRLASECVNLTEIDLSNATGLRDPGAASLAGARNLERLWLGRCKLITDMGIGCIAVGCRRLKLLSLKWCLGVGDLGVGLVAVKCCELRTLDLSYLPISNKCLPSILKLPYLEDLVLEGCFGIDDDSLSTLKHGCKSLKALDISSCQNISHLGLSSIVSSIEGLQQLTLAHGSPVTAPLAASLKKLVMLHSIKLDGCSVTCSGLKAIGSYCVSLGELSLSKCSGVTDEAFSFLVTRQKQLKKLDITCCRQITDISLAHITSSCTGLTSLKMESCSQVLKEAFVLIGQRCHFLEELDLTDNEVDDEGLKSIGRCSRLTVLKLGICLNITNEGLSHIGRSCSKLVELDLYRSSGIAESGIVAIAQGCPSLEMINTSYCYGITDNALVSLSKCTKLHTLECRACPHITSLGLAMITIGCKQLTKLDLKKCNKIDDAGMISLAHFSQNLRHINLSYTSVTDLGLLSLASISCLQSMTILHLKGLTLSGLAAALLACGGLAKVKLHASFKSCLPQTLLEHLQARGCVFHWRNKPFQIIEMLRRIGIQPQSLSSFNSAGQLAISAYSKVVDRASTVAKIFGKPEAYVMIELKRSVPIAFGGTRQPAVYGELASAGGLRGDVNKKLSVAVAAILEIKLSVHKSRLFLKFYDTKAS</sequence>
<dbReference type="SUPFAM" id="SSF52047">
    <property type="entry name" value="RNI-like"/>
    <property type="match status" value="3"/>
</dbReference>
<dbReference type="Proteomes" id="UP001346149">
    <property type="component" value="Unassembled WGS sequence"/>
</dbReference>